<dbReference type="OrthoDB" id="514834at2759"/>
<sequence length="654" mass="66708">MGVHVRERACGSDATGAPPEAAAAAAAAARAAPRLPPPAAMLELAFLPKLLLQHDSSPMEVLEDVQSAFLAAARRHAVQAALSPSGDGLAVALGQRLVVLNLFNLGSAASNGGNAAVEFVSAVDAPETVTALAWLAAGAQSADECILVGTSEGFLQLHSAASGALLLRQALHHSAAVAAAVRCGGCGTDPSDLSEDVTLAFGDAVVRLPAWEVWAAVRWHTGRGGGGGWWGGGGGGGPAPHQLSFSKFTLPRGAGPRSQAVCLGPPPLSLQAAMKGRQDQHRRLHILTAGSAPPLAAYEAEECAAPGLLSLVSDLASSTAASLLGRIVPRPAASAGRSLLGGLRRGSRGGSAAGGEDCGDGRGGGGDAQQQQQQRREKVAGEPASLVATVWDEKRCITQMALSPTGGWAACCDSLGRVMLVDTAATLVVRMLKGYREAQVAWLVCGSGSRGGGGAGASVGNGLAPLGGSSSSLASLGSSVAGSSVADLASPPRLPRQRQEERRRQEEEQQEVQQQQQHQHHQQQLEPGDEPEAPAAGSGSPQPQPQQQAQAQAAAQPFPDAAAGQRFPRGGHLLVVYAPRRGVVELWEPQSLTRVGSVRCPAQLGLLLQQPTRRDSGPGSAAGPAAPFPPNRCLLLDAAALTLHDLTGPLADLL</sequence>
<dbReference type="GeneID" id="17356440"/>
<dbReference type="Proteomes" id="UP000008141">
    <property type="component" value="Unassembled WGS sequence"/>
</dbReference>
<dbReference type="EMBL" id="GL433840">
    <property type="protein sequence ID" value="EFN57078.1"/>
    <property type="molecule type" value="Genomic_DNA"/>
</dbReference>
<name>E1ZAK2_CHLVA</name>
<dbReference type="Pfam" id="PF14655">
    <property type="entry name" value="RAB3GAP2_N"/>
    <property type="match status" value="1"/>
</dbReference>
<feature type="region of interest" description="Disordered" evidence="1">
    <location>
        <begin position="482"/>
        <end position="566"/>
    </location>
</feature>
<organism evidence="4">
    <name type="scientific">Chlorella variabilis</name>
    <name type="common">Green alga</name>
    <dbReference type="NCBI Taxonomy" id="554065"/>
    <lineage>
        <taxon>Eukaryota</taxon>
        <taxon>Viridiplantae</taxon>
        <taxon>Chlorophyta</taxon>
        <taxon>core chlorophytes</taxon>
        <taxon>Trebouxiophyceae</taxon>
        <taxon>Chlorellales</taxon>
        <taxon>Chlorellaceae</taxon>
        <taxon>Chlorella clade</taxon>
        <taxon>Chlorella</taxon>
    </lineage>
</organism>
<dbReference type="STRING" id="554065.E1ZAK2"/>
<feature type="region of interest" description="Disordered" evidence="1">
    <location>
        <begin position="338"/>
        <end position="382"/>
    </location>
</feature>
<dbReference type="InParanoid" id="E1ZAK2"/>
<feature type="compositionally biased region" description="Low complexity" evidence="1">
    <location>
        <begin position="533"/>
        <end position="565"/>
    </location>
</feature>
<dbReference type="PANTHER" id="PTHR12472">
    <property type="entry name" value="RAB3-GAP REGULATORY DOMAIN"/>
    <property type="match status" value="1"/>
</dbReference>
<dbReference type="SUPFAM" id="SSF50998">
    <property type="entry name" value="Quinoprotein alcohol dehydrogenase-like"/>
    <property type="match status" value="1"/>
</dbReference>
<dbReference type="PANTHER" id="PTHR12472:SF0">
    <property type="entry name" value="RAB3 GTPASE-ACTIVATING PROTEIN NON-CATALYTIC SUBUNIT"/>
    <property type="match status" value="1"/>
</dbReference>
<protein>
    <recommendedName>
        <fullName evidence="2">Rab3-GAP regulatory subunit N-terminal domain-containing protein</fullName>
    </recommendedName>
</protein>
<gene>
    <name evidence="3" type="ORF">CHLNCDRAFT_143843</name>
</gene>
<dbReference type="KEGG" id="cvr:CHLNCDRAFT_143843"/>
<proteinExistence type="predicted"/>
<evidence type="ECO:0000259" key="2">
    <source>
        <dbReference type="Pfam" id="PF14655"/>
    </source>
</evidence>
<feature type="compositionally biased region" description="Basic and acidic residues" evidence="1">
    <location>
        <begin position="497"/>
        <end position="507"/>
    </location>
</feature>
<reference evidence="3 4" key="1">
    <citation type="journal article" date="2010" name="Plant Cell">
        <title>The Chlorella variabilis NC64A genome reveals adaptation to photosymbiosis, coevolution with viruses, and cryptic sex.</title>
        <authorList>
            <person name="Blanc G."/>
            <person name="Duncan G."/>
            <person name="Agarkova I."/>
            <person name="Borodovsky M."/>
            <person name="Gurnon J."/>
            <person name="Kuo A."/>
            <person name="Lindquist E."/>
            <person name="Lucas S."/>
            <person name="Pangilinan J."/>
            <person name="Polle J."/>
            <person name="Salamov A."/>
            <person name="Terry A."/>
            <person name="Yamada T."/>
            <person name="Dunigan D.D."/>
            <person name="Grigoriev I.V."/>
            <person name="Claverie J.M."/>
            <person name="Van Etten J.L."/>
        </authorList>
    </citation>
    <scope>NUCLEOTIDE SEQUENCE [LARGE SCALE GENOMIC DNA]</scope>
    <source>
        <strain evidence="3 4">NC64A</strain>
    </source>
</reference>
<feature type="domain" description="Rab3-GAP regulatory subunit N-terminal" evidence="2">
    <location>
        <begin position="78"/>
        <end position="445"/>
    </location>
</feature>
<accession>E1ZAK2</accession>
<dbReference type="RefSeq" id="XP_005849180.1">
    <property type="nucleotide sequence ID" value="XM_005849118.1"/>
</dbReference>
<dbReference type="eggNOG" id="KOG2727">
    <property type="taxonomic scope" value="Eukaryota"/>
</dbReference>
<dbReference type="InterPro" id="IPR026059">
    <property type="entry name" value="Rab3GAP2"/>
</dbReference>
<dbReference type="FunCoup" id="E1ZAK2">
    <property type="interactions" value="308"/>
</dbReference>
<keyword evidence="4" id="KW-1185">Reference proteome</keyword>
<evidence type="ECO:0000313" key="4">
    <source>
        <dbReference type="Proteomes" id="UP000008141"/>
    </source>
</evidence>
<evidence type="ECO:0000313" key="3">
    <source>
        <dbReference type="EMBL" id="EFN57078.1"/>
    </source>
</evidence>
<dbReference type="InterPro" id="IPR032839">
    <property type="entry name" value="RAB3GAP_N"/>
</dbReference>
<dbReference type="AlphaFoldDB" id="E1ZAK2"/>
<evidence type="ECO:0000256" key="1">
    <source>
        <dbReference type="SAM" id="MobiDB-lite"/>
    </source>
</evidence>
<dbReference type="InterPro" id="IPR011047">
    <property type="entry name" value="Quinoprotein_ADH-like_sf"/>
</dbReference>